<dbReference type="EMBL" id="BAAANL010000002">
    <property type="protein sequence ID" value="GAA1855819.1"/>
    <property type="molecule type" value="Genomic_DNA"/>
</dbReference>
<comment type="caution">
    <text evidence="3">The sequence shown here is derived from an EMBL/GenBank/DDBJ whole genome shotgun (WGS) entry which is preliminary data.</text>
</comment>
<dbReference type="Proteomes" id="UP001501094">
    <property type="component" value="Unassembled WGS sequence"/>
</dbReference>
<reference evidence="3 4" key="1">
    <citation type="journal article" date="2019" name="Int. J. Syst. Evol. Microbiol.">
        <title>The Global Catalogue of Microorganisms (GCM) 10K type strain sequencing project: providing services to taxonomists for standard genome sequencing and annotation.</title>
        <authorList>
            <consortium name="The Broad Institute Genomics Platform"/>
            <consortium name="The Broad Institute Genome Sequencing Center for Infectious Disease"/>
            <person name="Wu L."/>
            <person name="Ma J."/>
        </authorList>
    </citation>
    <scope>NUCLEOTIDE SEQUENCE [LARGE SCALE GENOMIC DNA]</scope>
    <source>
        <strain evidence="3 4">JCM 14326</strain>
    </source>
</reference>
<feature type="transmembrane region" description="Helical" evidence="2">
    <location>
        <begin position="21"/>
        <end position="44"/>
    </location>
</feature>
<keyword evidence="2" id="KW-0812">Transmembrane</keyword>
<proteinExistence type="predicted"/>
<keyword evidence="2" id="KW-0472">Membrane</keyword>
<evidence type="ECO:0000256" key="1">
    <source>
        <dbReference type="SAM" id="MobiDB-lite"/>
    </source>
</evidence>
<feature type="region of interest" description="Disordered" evidence="1">
    <location>
        <begin position="164"/>
        <end position="186"/>
    </location>
</feature>
<evidence type="ECO:0000313" key="3">
    <source>
        <dbReference type="EMBL" id="GAA1855819.1"/>
    </source>
</evidence>
<keyword evidence="4" id="KW-1185">Reference proteome</keyword>
<feature type="compositionally biased region" description="Basic and acidic residues" evidence="1">
    <location>
        <begin position="167"/>
        <end position="186"/>
    </location>
</feature>
<evidence type="ECO:0000256" key="2">
    <source>
        <dbReference type="SAM" id="Phobius"/>
    </source>
</evidence>
<protein>
    <submittedName>
        <fullName evidence="3">Uncharacterized protein</fullName>
    </submittedName>
</protein>
<sequence length="186" mass="20376">MTESAEGLADLFLFPFSWIEYPLRVIVAAVAGVIVTRIGLRWVVPTVGRAIRAFGPIASRRICSLLMLPEWVLTDWFIRASRRIPVGLRRYGAAVEDLTDLFVHGSKVVGGALVTVRSAGRSAAVGLVAIVIILLNVPGTDEGRQKDDVPIVHWWGEFSALFEEPEEPKGKRSGDEARNGVEQEGK</sequence>
<keyword evidence="2" id="KW-1133">Transmembrane helix</keyword>
<evidence type="ECO:0000313" key="4">
    <source>
        <dbReference type="Proteomes" id="UP001501094"/>
    </source>
</evidence>
<accession>A0ABN2N717</accession>
<organism evidence="3 4">
    <name type="scientific">Myceligenerans crystallogenes</name>
    <dbReference type="NCBI Taxonomy" id="316335"/>
    <lineage>
        <taxon>Bacteria</taxon>
        <taxon>Bacillati</taxon>
        <taxon>Actinomycetota</taxon>
        <taxon>Actinomycetes</taxon>
        <taxon>Micrococcales</taxon>
        <taxon>Promicromonosporaceae</taxon>
        <taxon>Myceligenerans</taxon>
    </lineage>
</organism>
<dbReference type="RefSeq" id="WP_344100386.1">
    <property type="nucleotide sequence ID" value="NZ_BAAANL010000002.1"/>
</dbReference>
<gene>
    <name evidence="3" type="ORF">GCM10009751_11000</name>
</gene>
<name>A0ABN2N717_9MICO</name>